<keyword evidence="2 5" id="KW-0436">Ligase</keyword>
<dbReference type="InterPro" id="IPR025110">
    <property type="entry name" value="AMP-bd_C"/>
</dbReference>
<dbReference type="InterPro" id="IPR042099">
    <property type="entry name" value="ANL_N_sf"/>
</dbReference>
<dbReference type="InterPro" id="IPR045851">
    <property type="entry name" value="AMP-bd_C_sf"/>
</dbReference>
<dbReference type="PROSITE" id="PS00455">
    <property type="entry name" value="AMP_BINDING"/>
    <property type="match status" value="1"/>
</dbReference>
<feature type="domain" description="AMP-dependent synthetase/ligase" evidence="3">
    <location>
        <begin position="12"/>
        <end position="370"/>
    </location>
</feature>
<organism evidence="5 6">
    <name type="scientific">Egibacter rhizosphaerae</name>
    <dbReference type="NCBI Taxonomy" id="1670831"/>
    <lineage>
        <taxon>Bacteria</taxon>
        <taxon>Bacillati</taxon>
        <taxon>Actinomycetota</taxon>
        <taxon>Nitriliruptoria</taxon>
        <taxon>Egibacterales</taxon>
        <taxon>Egibacteraceae</taxon>
        <taxon>Egibacter</taxon>
    </lineage>
</organism>
<dbReference type="EMBL" id="CP036402">
    <property type="protein sequence ID" value="QBI19402.1"/>
    <property type="molecule type" value="Genomic_DNA"/>
</dbReference>
<dbReference type="Gene3D" id="3.40.50.12780">
    <property type="entry name" value="N-terminal domain of ligase-like"/>
    <property type="match status" value="1"/>
</dbReference>
<dbReference type="Proteomes" id="UP000291469">
    <property type="component" value="Chromosome"/>
</dbReference>
<protein>
    <submittedName>
        <fullName evidence="5">Long-chain-fatty-acid--CoA ligase</fullName>
    </submittedName>
</protein>
<evidence type="ECO:0000259" key="3">
    <source>
        <dbReference type="Pfam" id="PF00501"/>
    </source>
</evidence>
<reference evidence="5 6" key="1">
    <citation type="submission" date="2019-01" db="EMBL/GenBank/DDBJ databases">
        <title>Egibacter rhizosphaerae EGI 80759T.</title>
        <authorList>
            <person name="Chen D.-D."/>
            <person name="Tian Y."/>
            <person name="Jiao J.-Y."/>
            <person name="Zhang X.-T."/>
            <person name="Zhang Y.-G."/>
            <person name="Zhang Y."/>
            <person name="Xiao M."/>
            <person name="Shu W.-S."/>
            <person name="Li W.-J."/>
        </authorList>
    </citation>
    <scope>NUCLEOTIDE SEQUENCE [LARGE SCALE GENOMIC DNA]</scope>
    <source>
        <strain evidence="5 6">EGI 80759</strain>
    </source>
</reference>
<gene>
    <name evidence="5" type="ORF">ER308_07455</name>
</gene>
<evidence type="ECO:0000313" key="5">
    <source>
        <dbReference type="EMBL" id="QBI19402.1"/>
    </source>
</evidence>
<evidence type="ECO:0000256" key="1">
    <source>
        <dbReference type="ARBA" id="ARBA00006432"/>
    </source>
</evidence>
<feature type="domain" description="AMP-binding enzyme C-terminal" evidence="4">
    <location>
        <begin position="421"/>
        <end position="496"/>
    </location>
</feature>
<dbReference type="PANTHER" id="PTHR43767">
    <property type="entry name" value="LONG-CHAIN-FATTY-ACID--COA LIGASE"/>
    <property type="match status" value="1"/>
</dbReference>
<dbReference type="NCBIfam" id="NF004837">
    <property type="entry name" value="PRK06187.1"/>
    <property type="match status" value="1"/>
</dbReference>
<evidence type="ECO:0000259" key="4">
    <source>
        <dbReference type="Pfam" id="PF13193"/>
    </source>
</evidence>
<dbReference type="SUPFAM" id="SSF56801">
    <property type="entry name" value="Acetyl-CoA synthetase-like"/>
    <property type="match status" value="1"/>
</dbReference>
<dbReference type="CDD" id="cd17631">
    <property type="entry name" value="FACL_FadD13-like"/>
    <property type="match status" value="1"/>
</dbReference>
<dbReference type="Pfam" id="PF13193">
    <property type="entry name" value="AMP-binding_C"/>
    <property type="match status" value="1"/>
</dbReference>
<dbReference type="KEGG" id="erz:ER308_07455"/>
<proteinExistence type="inferred from homology"/>
<sequence>MRNEGLGSWPHRRARISAEDTALIHDDRHWSYGEVRERVSRLAGGLHRVGVARGTRVAYLGPNHPAFVETMFAAGQLGAVFVPLNSRLAAAELGTILRDAEPDVLVVAPDLAGTAEDALAGAPVRHRFVVGDRPAASMEALEPLIAQSSPGDAPDVPVVLDDLAMLMYTSGTTGEPKGVALTHANLTWNCFNVLIDVDVSQDEVTLVSAPLFHTAALNQTFLPTFVKGGTSVLVSAFDPDETLELIERHRISWMFGVPAMFQALAQSPKWESADLSSIRAVEAGGAPVPEDLIRTYQARGMTFMQGYGMTEAAPGVSFLRAKDSLSKVGSAGAPCFFSDVDVVDDNGCSVPEGRPGEVVVRGPNVMRGYWGKPDATAAVMSDDGWFHSGDLAERDEDGYLYIVDRVKDMFISGGENIYPAEIENALHEHAAVADCAVIGVPDERWGETGRAFVVPHHGQHLTEEEMRGFLEQRLARYKIPKSLVLVDELPRSASGKLLKKELRTD</sequence>
<keyword evidence="6" id="KW-1185">Reference proteome</keyword>
<dbReference type="RefSeq" id="WP_131154399.1">
    <property type="nucleotide sequence ID" value="NZ_CP036402.1"/>
</dbReference>
<dbReference type="Pfam" id="PF00501">
    <property type="entry name" value="AMP-binding"/>
    <property type="match status" value="1"/>
</dbReference>
<dbReference type="InterPro" id="IPR050237">
    <property type="entry name" value="ATP-dep_AMP-bd_enzyme"/>
</dbReference>
<dbReference type="OrthoDB" id="9803968at2"/>
<evidence type="ECO:0000313" key="6">
    <source>
        <dbReference type="Proteomes" id="UP000291469"/>
    </source>
</evidence>
<dbReference type="GO" id="GO:0016878">
    <property type="term" value="F:acid-thiol ligase activity"/>
    <property type="evidence" value="ECO:0007669"/>
    <property type="project" value="UniProtKB-ARBA"/>
</dbReference>
<dbReference type="AlphaFoldDB" id="A0A411YE29"/>
<dbReference type="FunFam" id="3.30.300.30:FF:000008">
    <property type="entry name" value="2,3-dihydroxybenzoate-AMP ligase"/>
    <property type="match status" value="1"/>
</dbReference>
<name>A0A411YE29_9ACTN</name>
<dbReference type="PANTHER" id="PTHR43767:SF1">
    <property type="entry name" value="NONRIBOSOMAL PEPTIDE SYNTHASE PES1 (EUROFUNG)-RELATED"/>
    <property type="match status" value="1"/>
</dbReference>
<evidence type="ECO:0000256" key="2">
    <source>
        <dbReference type="ARBA" id="ARBA00022598"/>
    </source>
</evidence>
<comment type="similarity">
    <text evidence="1">Belongs to the ATP-dependent AMP-binding enzyme family.</text>
</comment>
<dbReference type="InterPro" id="IPR000873">
    <property type="entry name" value="AMP-dep_synth/lig_dom"/>
</dbReference>
<dbReference type="InterPro" id="IPR020845">
    <property type="entry name" value="AMP-binding_CS"/>
</dbReference>
<dbReference type="Gene3D" id="3.30.300.30">
    <property type="match status" value="1"/>
</dbReference>
<accession>A0A411YE29</accession>